<dbReference type="Proteomes" id="UP000294929">
    <property type="component" value="Unassembled WGS sequence"/>
</dbReference>
<proteinExistence type="predicted"/>
<organism evidence="1 2">
    <name type="scientific">Mycolicibacterium mucogenicum</name>
    <name type="common">Mycobacterium mucogenicum</name>
    <dbReference type="NCBI Taxonomy" id="56689"/>
    <lineage>
        <taxon>Bacteria</taxon>
        <taxon>Bacillati</taxon>
        <taxon>Actinomycetota</taxon>
        <taxon>Actinomycetes</taxon>
        <taxon>Mycobacteriales</taxon>
        <taxon>Mycobacteriaceae</taxon>
        <taxon>Mycolicibacterium</taxon>
    </lineage>
</organism>
<dbReference type="EMBL" id="SDLO01000045">
    <property type="protein sequence ID" value="TDK84426.1"/>
    <property type="molecule type" value="Genomic_DNA"/>
</dbReference>
<reference evidence="1 2" key="1">
    <citation type="submission" date="2019-01" db="EMBL/GenBank/DDBJ databases">
        <title>High-quality-draft genome sequences of five non-tuberculosis mycobacteriaceae isolated from a nosocomial environment.</title>
        <authorList>
            <person name="Tiago I."/>
            <person name="Alarico S."/>
            <person name="Pereira S.G."/>
            <person name="Coelho C."/>
            <person name="Maranha A."/>
            <person name="Empadinhas N."/>
        </authorList>
    </citation>
    <scope>NUCLEOTIDE SEQUENCE [LARGE SCALE GENOMIC DNA]</scope>
    <source>
        <strain evidence="1 2">24AIII</strain>
    </source>
</reference>
<dbReference type="AlphaFoldDB" id="A0A4R5W6S9"/>
<accession>A0A4R5W6S9</accession>
<evidence type="ECO:0000313" key="2">
    <source>
        <dbReference type="Proteomes" id="UP000294929"/>
    </source>
</evidence>
<evidence type="ECO:0000313" key="1">
    <source>
        <dbReference type="EMBL" id="TDK84426.1"/>
    </source>
</evidence>
<dbReference type="RefSeq" id="WP_133428477.1">
    <property type="nucleotide sequence ID" value="NZ_SDLO01000045.1"/>
</dbReference>
<gene>
    <name evidence="1" type="ORF">EUA03_26765</name>
</gene>
<comment type="caution">
    <text evidence="1">The sequence shown here is derived from an EMBL/GenBank/DDBJ whole genome shotgun (WGS) entry which is preliminary data.</text>
</comment>
<protein>
    <submittedName>
        <fullName evidence="1">Uncharacterized protein</fullName>
    </submittedName>
</protein>
<name>A0A4R5W6S9_MYCMU</name>
<sequence length="92" mass="9927">MGADLRMVPSDVAIVPLADAETNRDVACLLEFYPRSQWPTDYVDSVGISIGADQALELGALLIAWSDYLAGRPALGLTLFGGHRVRRLVPSD</sequence>